<protein>
    <submittedName>
        <fullName evidence="2">Rpn family recombination-promoting nuclease/putative transposase</fullName>
    </submittedName>
</protein>
<organism evidence="2 3">
    <name type="scientific">Cylindrospermopsis curvispora GIHE-G1</name>
    <dbReference type="NCBI Taxonomy" id="2666332"/>
    <lineage>
        <taxon>Bacteria</taxon>
        <taxon>Bacillati</taxon>
        <taxon>Cyanobacteriota</taxon>
        <taxon>Cyanophyceae</taxon>
        <taxon>Nostocales</taxon>
        <taxon>Aphanizomenonaceae</taxon>
        <taxon>Cylindrospermopsis</taxon>
    </lineage>
</organism>
<evidence type="ECO:0000259" key="1">
    <source>
        <dbReference type="Pfam" id="PF14261"/>
    </source>
</evidence>
<feature type="domain" description="DUF4351" evidence="1">
    <location>
        <begin position="243"/>
        <end position="301"/>
    </location>
</feature>
<dbReference type="Proteomes" id="UP000516013">
    <property type="component" value="Chromosome"/>
</dbReference>
<dbReference type="Pfam" id="PF14261">
    <property type="entry name" value="DUF4351"/>
    <property type="match status" value="1"/>
</dbReference>
<keyword evidence="3" id="KW-1185">Reference proteome</keyword>
<dbReference type="PANTHER" id="PTHR34613">
    <property type="entry name" value="SLL0800 PROTEIN"/>
    <property type="match status" value="1"/>
</dbReference>
<dbReference type="PANTHER" id="PTHR34613:SF1">
    <property type="entry name" value="SLL6017 PROTEIN"/>
    <property type="match status" value="1"/>
</dbReference>
<dbReference type="RefSeq" id="WP_187706423.1">
    <property type="nucleotide sequence ID" value="NZ_CP060822.1"/>
</dbReference>
<evidence type="ECO:0000313" key="3">
    <source>
        <dbReference type="Proteomes" id="UP000516013"/>
    </source>
</evidence>
<proteinExistence type="predicted"/>
<name>A0A7H0F1L4_9CYAN</name>
<reference evidence="2 3" key="1">
    <citation type="submission" date="2020-08" db="EMBL/GenBank/DDBJ databases">
        <title>Complete genome sequence of Raphidiopsis curvispora isolated from drinking water reservoir in South Korea.</title>
        <authorList>
            <person name="Jeong J."/>
        </authorList>
    </citation>
    <scope>NUCLEOTIDE SEQUENCE [LARGE SCALE GENOMIC DNA]</scope>
    <source>
        <strain evidence="2 3">GIHE-G1</strain>
    </source>
</reference>
<sequence length="324" mass="37336">MVKKSDIGGKRLIGLSPQAWGRWVTGDKTIKVQEIINSELQWIERESDVLLKAHSPECGDFILLNELQLRHDAKMPRRMRAYAALVEEKYGLLVYPVVVNILQPGPTEIIRSRYESEIMGCRAYQDYRVINLWEIEAETVFEQNLSSLLPFVPILKGGNSEVNLRQALLNLRKNQVLGDLEPLLSFFASFVFDIPLVQQMMRWDMTVLRESPWYNEILKEGLQEGLQKGLQEGELRGEQRGRQEGRQEGQRKIILLLLNHKFDGIESPVVERINRLSLEQLEAMGESLLDFRQISDLEAWLKDAEKSNDLKPQVDIQNGNQLDV</sequence>
<dbReference type="AlphaFoldDB" id="A0A7H0F1L4"/>
<gene>
    <name evidence="2" type="ORF">IAR63_02195</name>
</gene>
<accession>A0A7H0F1L4</accession>
<dbReference type="KEGG" id="ccur:IAR63_02195"/>
<dbReference type="EMBL" id="CP060822">
    <property type="protein sequence ID" value="QNP29930.1"/>
    <property type="molecule type" value="Genomic_DNA"/>
</dbReference>
<dbReference type="InterPro" id="IPR025587">
    <property type="entry name" value="DUF4351"/>
</dbReference>
<evidence type="ECO:0000313" key="2">
    <source>
        <dbReference type="EMBL" id="QNP29930.1"/>
    </source>
</evidence>